<gene>
    <name evidence="2" type="ORF">ACFPUZ_06240</name>
</gene>
<evidence type="ECO:0000259" key="1">
    <source>
        <dbReference type="Pfam" id="PF13614"/>
    </source>
</evidence>
<accession>A0ABW1QAI9</accession>
<dbReference type="PRINTS" id="PR00091">
    <property type="entry name" value="NITROGNASEII"/>
</dbReference>
<dbReference type="Proteomes" id="UP001596244">
    <property type="component" value="Unassembled WGS sequence"/>
</dbReference>
<keyword evidence="3" id="KW-1185">Reference proteome</keyword>
<dbReference type="PANTHER" id="PTHR13696:SF99">
    <property type="entry name" value="COBYRINIC ACID AC-DIAMIDE SYNTHASE"/>
    <property type="match status" value="1"/>
</dbReference>
<evidence type="ECO:0000313" key="3">
    <source>
        <dbReference type="Proteomes" id="UP001596244"/>
    </source>
</evidence>
<name>A0ABW1QAI9_9CORY</name>
<protein>
    <submittedName>
        <fullName evidence="2">ParA family protein</fullName>
    </submittedName>
</protein>
<dbReference type="Pfam" id="PF13614">
    <property type="entry name" value="AAA_31"/>
    <property type="match status" value="1"/>
</dbReference>
<dbReference type="InterPro" id="IPR027417">
    <property type="entry name" value="P-loop_NTPase"/>
</dbReference>
<dbReference type="RefSeq" id="WP_377000957.1">
    <property type="nucleotide sequence ID" value="NZ_JBHSQE010000003.1"/>
</dbReference>
<dbReference type="SUPFAM" id="SSF52540">
    <property type="entry name" value="P-loop containing nucleoside triphosphate hydrolases"/>
    <property type="match status" value="1"/>
</dbReference>
<evidence type="ECO:0000313" key="2">
    <source>
        <dbReference type="EMBL" id="MFC6146404.1"/>
    </source>
</evidence>
<proteinExistence type="predicted"/>
<dbReference type="EMBL" id="JBHSQE010000003">
    <property type="protein sequence ID" value="MFC6146404.1"/>
    <property type="molecule type" value="Genomic_DNA"/>
</dbReference>
<dbReference type="Gene3D" id="3.40.50.300">
    <property type="entry name" value="P-loop containing nucleotide triphosphate hydrolases"/>
    <property type="match status" value="1"/>
</dbReference>
<sequence length="351" mass="39528">MRTLSLFNNKGGVGKTTLSTNIAHDFAERGHRVLYVDCDPQCNATQLMLTEEQTADIYASVEDPEEALLKSYARTVFGLFIPLREGEPEIEKEIVTYRSERFGVDVLAGHPSLSQVEDDMSNAWQSANSKETAAFRRIHWAGQLATAMEDADRYDIIMFDVGPSLGPFNRTVLLGCDAFATPTATDLFSFHAFGNLARWFEDWVAEYSEMKEGNVNKWQSYSSSFEKKSRSLRLPGENGHNLTYLGYTTLEYIKKKSGGEEQLIGAFERFRHRFPEEAKRIAKSLGQDSEELLLGHMPQMSSMPATAQDVHSPIAGLVSKDGVRGNQINQRDRYVEKIHDIAEAIHRKLFG</sequence>
<dbReference type="InterPro" id="IPR025669">
    <property type="entry name" value="AAA_dom"/>
</dbReference>
<dbReference type="CDD" id="cd02042">
    <property type="entry name" value="ParAB_family"/>
    <property type="match status" value="1"/>
</dbReference>
<dbReference type="PANTHER" id="PTHR13696">
    <property type="entry name" value="P-LOOP CONTAINING NUCLEOSIDE TRIPHOSPHATE HYDROLASE"/>
    <property type="match status" value="1"/>
</dbReference>
<comment type="caution">
    <text evidence="2">The sequence shown here is derived from an EMBL/GenBank/DDBJ whole genome shotgun (WGS) entry which is preliminary data.</text>
</comment>
<dbReference type="InterPro" id="IPR050678">
    <property type="entry name" value="DNA_Partitioning_ATPase"/>
</dbReference>
<organism evidence="2 3">
    <name type="scientific">Corynebacterium nasicanis</name>
    <dbReference type="NCBI Taxonomy" id="1448267"/>
    <lineage>
        <taxon>Bacteria</taxon>
        <taxon>Bacillati</taxon>
        <taxon>Actinomycetota</taxon>
        <taxon>Actinomycetes</taxon>
        <taxon>Mycobacteriales</taxon>
        <taxon>Corynebacteriaceae</taxon>
        <taxon>Corynebacterium</taxon>
    </lineage>
</organism>
<feature type="domain" description="AAA" evidence="1">
    <location>
        <begin position="1"/>
        <end position="199"/>
    </location>
</feature>
<reference evidence="3" key="1">
    <citation type="journal article" date="2019" name="Int. J. Syst. Evol. Microbiol.">
        <title>The Global Catalogue of Microorganisms (GCM) 10K type strain sequencing project: providing services to taxonomists for standard genome sequencing and annotation.</title>
        <authorList>
            <consortium name="The Broad Institute Genomics Platform"/>
            <consortium name="The Broad Institute Genome Sequencing Center for Infectious Disease"/>
            <person name="Wu L."/>
            <person name="Ma J."/>
        </authorList>
    </citation>
    <scope>NUCLEOTIDE SEQUENCE [LARGE SCALE GENOMIC DNA]</scope>
    <source>
        <strain evidence="3">CCUG 51943</strain>
    </source>
</reference>